<dbReference type="Gene3D" id="1.10.10.10">
    <property type="entry name" value="Winged helix-like DNA-binding domain superfamily/Winged helix DNA-binding domain"/>
    <property type="match status" value="1"/>
</dbReference>
<evidence type="ECO:0000256" key="3">
    <source>
        <dbReference type="ARBA" id="ARBA00023163"/>
    </source>
</evidence>
<dbReference type="AlphaFoldDB" id="A0A6P1BP55"/>
<accession>A0A6P1BP55</accession>
<dbReference type="GO" id="GO:0003677">
    <property type="term" value="F:DNA binding"/>
    <property type="evidence" value="ECO:0007669"/>
    <property type="project" value="UniProtKB-KW"/>
</dbReference>
<dbReference type="RefSeq" id="WP_163159561.1">
    <property type="nucleotide sequence ID" value="NZ_VKHP01000154.1"/>
</dbReference>
<proteinExistence type="predicted"/>
<evidence type="ECO:0000256" key="2">
    <source>
        <dbReference type="ARBA" id="ARBA00023125"/>
    </source>
</evidence>
<dbReference type="InterPro" id="IPR036390">
    <property type="entry name" value="WH_DNA-bd_sf"/>
</dbReference>
<keyword evidence="2" id="KW-0238">DNA-binding</keyword>
<keyword evidence="1" id="KW-0805">Transcription regulation</keyword>
<protein>
    <submittedName>
        <fullName evidence="6">Helix-turn-helix transcriptional regulator</fullName>
    </submittedName>
</protein>
<dbReference type="PANTHER" id="PTHR33204:SF29">
    <property type="entry name" value="TRANSCRIPTIONAL REGULATOR"/>
    <property type="match status" value="1"/>
</dbReference>
<reference evidence="6 7" key="1">
    <citation type="journal article" date="2020" name="Arch. Microbiol.">
        <title>Bradyrhizobium uaiense sp. nov., a new highly efficient cowpea symbiont.</title>
        <authorList>
            <person name="Cabral Michel D."/>
            <person name="Azarias Guimaraes A."/>
            <person name="Martins da Costa E."/>
            <person name="Soares de Carvalho T."/>
            <person name="Balsanelli E."/>
            <person name="Willems A."/>
            <person name="Maltempi de Souza E."/>
            <person name="de Souza Moreira F.M."/>
        </authorList>
    </citation>
    <scope>NUCLEOTIDE SEQUENCE [LARGE SCALE GENOMIC DNA]</scope>
    <source>
        <strain evidence="6 7">UFLA 03-164</strain>
    </source>
</reference>
<evidence type="ECO:0000256" key="1">
    <source>
        <dbReference type="ARBA" id="ARBA00023015"/>
    </source>
</evidence>
<feature type="region of interest" description="Disordered" evidence="4">
    <location>
        <begin position="119"/>
        <end position="151"/>
    </location>
</feature>
<comment type="caution">
    <text evidence="6">The sequence shown here is derived from an EMBL/GenBank/DDBJ whole genome shotgun (WGS) entry which is preliminary data.</text>
</comment>
<keyword evidence="3" id="KW-0804">Transcription</keyword>
<evidence type="ECO:0000313" key="7">
    <source>
        <dbReference type="Proteomes" id="UP000468531"/>
    </source>
</evidence>
<gene>
    <name evidence="6" type="ORF">FNJ47_30215</name>
</gene>
<evidence type="ECO:0000256" key="4">
    <source>
        <dbReference type="SAM" id="MobiDB-lite"/>
    </source>
</evidence>
<dbReference type="InterPro" id="IPR002577">
    <property type="entry name" value="HTH_HxlR"/>
</dbReference>
<dbReference type="EMBL" id="VKHP01000154">
    <property type="protein sequence ID" value="NEU99979.1"/>
    <property type="molecule type" value="Genomic_DNA"/>
</dbReference>
<dbReference type="Pfam" id="PF01638">
    <property type="entry name" value="HxlR"/>
    <property type="match status" value="1"/>
</dbReference>
<name>A0A6P1BP55_9BRAD</name>
<keyword evidence="7" id="KW-1185">Reference proteome</keyword>
<dbReference type="SUPFAM" id="SSF46785">
    <property type="entry name" value="Winged helix' DNA-binding domain"/>
    <property type="match status" value="1"/>
</dbReference>
<sequence>MKKLTIEPAEPPAAASEPCNGDLSAQFHRALSVLAGKWKGDILWQLVDRKRRFGELRQSIPGVTQHMLTTQLRDLEANGLVKRTVYPEVPPRVEYEMTPSAKALKPVFDELYRWAQEHGFPTSAQGAAHPKPEPSGDGDLPESQPRKAGRR</sequence>
<evidence type="ECO:0000313" key="6">
    <source>
        <dbReference type="EMBL" id="NEU99979.1"/>
    </source>
</evidence>
<evidence type="ECO:0000259" key="5">
    <source>
        <dbReference type="PROSITE" id="PS51118"/>
    </source>
</evidence>
<dbReference type="InterPro" id="IPR036388">
    <property type="entry name" value="WH-like_DNA-bd_sf"/>
</dbReference>
<dbReference type="PROSITE" id="PS51118">
    <property type="entry name" value="HTH_HXLR"/>
    <property type="match status" value="1"/>
</dbReference>
<dbReference type="Proteomes" id="UP000468531">
    <property type="component" value="Unassembled WGS sequence"/>
</dbReference>
<feature type="domain" description="HTH hxlR-type" evidence="5">
    <location>
        <begin position="19"/>
        <end position="123"/>
    </location>
</feature>
<organism evidence="6 7">
    <name type="scientific">Bradyrhizobium uaiense</name>
    <dbReference type="NCBI Taxonomy" id="2594946"/>
    <lineage>
        <taxon>Bacteria</taxon>
        <taxon>Pseudomonadati</taxon>
        <taxon>Pseudomonadota</taxon>
        <taxon>Alphaproteobacteria</taxon>
        <taxon>Hyphomicrobiales</taxon>
        <taxon>Nitrobacteraceae</taxon>
        <taxon>Bradyrhizobium</taxon>
    </lineage>
</organism>
<dbReference type="PANTHER" id="PTHR33204">
    <property type="entry name" value="TRANSCRIPTIONAL REGULATOR, MARR FAMILY"/>
    <property type="match status" value="1"/>
</dbReference>